<evidence type="ECO:0000256" key="12">
    <source>
        <dbReference type="SAM" id="MobiDB-lite"/>
    </source>
</evidence>
<comment type="pathway">
    <text evidence="4 11">Purine metabolism; AMP biosynthesis via salvage pathway; AMP from adenine: step 1/1.</text>
</comment>
<evidence type="ECO:0000256" key="7">
    <source>
        <dbReference type="ARBA" id="ARBA00022490"/>
    </source>
</evidence>
<comment type="caution">
    <text evidence="14">The sequence shown here is derived from an EMBL/GenBank/DDBJ whole genome shotgun (WGS) entry which is preliminary data.</text>
</comment>
<keyword evidence="9 11" id="KW-0808">Transferase</keyword>
<dbReference type="GO" id="GO:0002055">
    <property type="term" value="F:adenine binding"/>
    <property type="evidence" value="ECO:0007669"/>
    <property type="project" value="TreeGrafter"/>
</dbReference>
<dbReference type="SUPFAM" id="SSF53271">
    <property type="entry name" value="PRTase-like"/>
    <property type="match status" value="1"/>
</dbReference>
<dbReference type="GO" id="GO:0044209">
    <property type="term" value="P:AMP salvage"/>
    <property type="evidence" value="ECO:0007669"/>
    <property type="project" value="UniProtKB-UniRule"/>
</dbReference>
<dbReference type="EMBL" id="PSXY01000005">
    <property type="protein sequence ID" value="PPF69600.1"/>
    <property type="molecule type" value="Genomic_DNA"/>
</dbReference>
<gene>
    <name evidence="11" type="primary">apt</name>
    <name evidence="14" type="ORF">C5E16_04595</name>
</gene>
<comment type="catalytic activity">
    <reaction evidence="1 11">
        <text>AMP + diphosphate = 5-phospho-alpha-D-ribose 1-diphosphate + adenine</text>
        <dbReference type="Rhea" id="RHEA:16609"/>
        <dbReference type="ChEBI" id="CHEBI:16708"/>
        <dbReference type="ChEBI" id="CHEBI:33019"/>
        <dbReference type="ChEBI" id="CHEBI:58017"/>
        <dbReference type="ChEBI" id="CHEBI:456215"/>
        <dbReference type="EC" id="2.4.2.7"/>
    </reaction>
</comment>
<evidence type="ECO:0000259" key="13">
    <source>
        <dbReference type="Pfam" id="PF00156"/>
    </source>
</evidence>
<dbReference type="InterPro" id="IPR029057">
    <property type="entry name" value="PRTase-like"/>
</dbReference>
<evidence type="ECO:0000256" key="8">
    <source>
        <dbReference type="ARBA" id="ARBA00022676"/>
    </source>
</evidence>
<dbReference type="HAMAP" id="MF_00004">
    <property type="entry name" value="Aden_phosphoribosyltr"/>
    <property type="match status" value="1"/>
</dbReference>
<dbReference type="EC" id="2.4.2.7" evidence="6 11"/>
<dbReference type="Gene3D" id="3.40.50.2020">
    <property type="match status" value="1"/>
</dbReference>
<dbReference type="InterPro" id="IPR000836">
    <property type="entry name" value="PRTase_dom"/>
</dbReference>
<dbReference type="Pfam" id="PF00156">
    <property type="entry name" value="Pribosyltran"/>
    <property type="match status" value="1"/>
</dbReference>
<dbReference type="PANTHER" id="PTHR32315:SF3">
    <property type="entry name" value="ADENINE PHOSPHORIBOSYLTRANSFERASE"/>
    <property type="match status" value="1"/>
</dbReference>
<dbReference type="PANTHER" id="PTHR32315">
    <property type="entry name" value="ADENINE PHOSPHORIBOSYLTRANSFERASE"/>
    <property type="match status" value="1"/>
</dbReference>
<dbReference type="InterPro" id="IPR005764">
    <property type="entry name" value="Ade_phspho_trans"/>
</dbReference>
<dbReference type="NCBIfam" id="NF002634">
    <property type="entry name" value="PRK02304.1-3"/>
    <property type="match status" value="1"/>
</dbReference>
<keyword evidence="7 11" id="KW-0963">Cytoplasm</keyword>
<evidence type="ECO:0000313" key="15">
    <source>
        <dbReference type="Proteomes" id="UP000239241"/>
    </source>
</evidence>
<dbReference type="GO" id="GO:0016208">
    <property type="term" value="F:AMP binding"/>
    <property type="evidence" value="ECO:0007669"/>
    <property type="project" value="TreeGrafter"/>
</dbReference>
<organism evidence="14 15">
    <name type="scientific">Clavibacter michiganensis</name>
    <dbReference type="NCBI Taxonomy" id="28447"/>
    <lineage>
        <taxon>Bacteria</taxon>
        <taxon>Bacillati</taxon>
        <taxon>Actinomycetota</taxon>
        <taxon>Actinomycetes</taxon>
        <taxon>Micrococcales</taxon>
        <taxon>Microbacteriaceae</taxon>
        <taxon>Clavibacter</taxon>
    </lineage>
</organism>
<keyword evidence="8 11" id="KW-0328">Glycosyltransferase</keyword>
<dbReference type="GO" id="GO:0003999">
    <property type="term" value="F:adenine phosphoribosyltransferase activity"/>
    <property type="evidence" value="ECO:0007669"/>
    <property type="project" value="UniProtKB-UniRule"/>
</dbReference>
<dbReference type="GO" id="GO:0006166">
    <property type="term" value="P:purine ribonucleoside salvage"/>
    <property type="evidence" value="ECO:0007669"/>
    <property type="project" value="UniProtKB-KW"/>
</dbReference>
<evidence type="ECO:0000256" key="11">
    <source>
        <dbReference type="HAMAP-Rule" id="MF_00004"/>
    </source>
</evidence>
<comment type="subcellular location">
    <subcellularLocation>
        <location evidence="3 11">Cytoplasm</location>
    </subcellularLocation>
</comment>
<evidence type="ECO:0000256" key="4">
    <source>
        <dbReference type="ARBA" id="ARBA00004659"/>
    </source>
</evidence>
<evidence type="ECO:0000256" key="3">
    <source>
        <dbReference type="ARBA" id="ARBA00004496"/>
    </source>
</evidence>
<comment type="similarity">
    <text evidence="5 11">Belongs to the purine/pyrimidine phosphoribosyltransferase family.</text>
</comment>
<sequence>MSTGSIGAPRDGRGWATRRPPHHTRLTVGRRPSGDYRCRVPDTPVADLVASLLLTVPDFPEPGILFRDLTPVLADGPALRAVVDDLVAAGGPVDAVAGVEARGFLLAAAAAYASGVGTLAVRKAGKLPGEVLRESYDLEYGQAAIELHPGQVPAGSRVLLLDDVLATGGTLEAAARLLERAGYEVAGIGIVLEIAGLGGRARLAGRDVHAIIAL</sequence>
<dbReference type="FunFam" id="3.40.50.2020:FF:000021">
    <property type="entry name" value="Adenine phosphoribosyltransferase"/>
    <property type="match status" value="1"/>
</dbReference>
<dbReference type="NCBIfam" id="NF002636">
    <property type="entry name" value="PRK02304.1-5"/>
    <property type="match status" value="1"/>
</dbReference>
<evidence type="ECO:0000256" key="10">
    <source>
        <dbReference type="ARBA" id="ARBA00022726"/>
    </source>
</evidence>
<evidence type="ECO:0000256" key="9">
    <source>
        <dbReference type="ARBA" id="ARBA00022679"/>
    </source>
</evidence>
<dbReference type="GO" id="GO:0006168">
    <property type="term" value="P:adenine salvage"/>
    <property type="evidence" value="ECO:0007669"/>
    <property type="project" value="InterPro"/>
</dbReference>
<dbReference type="AlphaFoldDB" id="A0A2S5VVY2"/>
<name>A0A2S5VVY2_9MICO</name>
<evidence type="ECO:0000256" key="2">
    <source>
        <dbReference type="ARBA" id="ARBA00003968"/>
    </source>
</evidence>
<evidence type="ECO:0000313" key="14">
    <source>
        <dbReference type="EMBL" id="PPF69600.1"/>
    </source>
</evidence>
<reference evidence="14 15" key="1">
    <citation type="submission" date="2018-02" db="EMBL/GenBank/DDBJ databases">
        <title>Bacteriophage NCPPB3778 and a type I-E CRISPR drive the evolution of the US Biological Select Agent, Rathayibacter toxicus.</title>
        <authorList>
            <person name="Davis E.W.II."/>
            <person name="Tabima J.F."/>
            <person name="Weisberg A.J."/>
            <person name="Lopes L.D."/>
            <person name="Wiseman M.S."/>
            <person name="Wiseman M.S."/>
            <person name="Pupko T."/>
            <person name="Belcher M.S."/>
            <person name="Sechler A.J."/>
            <person name="Tancos M.A."/>
            <person name="Schroeder B.K."/>
            <person name="Murray T.D."/>
            <person name="Luster D.G."/>
            <person name="Schneider W.L."/>
            <person name="Rogers E."/>
            <person name="Andreote F.D."/>
            <person name="Grunwald N.J."/>
            <person name="Putnam M.L."/>
            <person name="Chang J.H."/>
        </authorList>
    </citation>
    <scope>NUCLEOTIDE SEQUENCE [LARGE SCALE GENOMIC DNA]</scope>
    <source>
        <strain evidence="14 15">AY1B3</strain>
    </source>
</reference>
<evidence type="ECO:0000256" key="5">
    <source>
        <dbReference type="ARBA" id="ARBA00008391"/>
    </source>
</evidence>
<accession>A0A2S5VVY2</accession>
<comment type="function">
    <text evidence="2 11">Catalyzes a salvage reaction resulting in the formation of AMP, that is energically less costly than de novo synthesis.</text>
</comment>
<dbReference type="UniPathway" id="UPA00588">
    <property type="reaction ID" value="UER00646"/>
</dbReference>
<keyword evidence="10 11" id="KW-0660">Purine salvage</keyword>
<dbReference type="Proteomes" id="UP000239241">
    <property type="component" value="Unassembled WGS sequence"/>
</dbReference>
<dbReference type="InterPro" id="IPR050054">
    <property type="entry name" value="UPRTase/APRTase"/>
</dbReference>
<dbReference type="GO" id="GO:0005737">
    <property type="term" value="C:cytoplasm"/>
    <property type="evidence" value="ECO:0007669"/>
    <property type="project" value="UniProtKB-SubCell"/>
</dbReference>
<feature type="domain" description="Phosphoribosyltransferase" evidence="13">
    <location>
        <begin position="89"/>
        <end position="192"/>
    </location>
</feature>
<dbReference type="CDD" id="cd06223">
    <property type="entry name" value="PRTases_typeI"/>
    <property type="match status" value="1"/>
</dbReference>
<proteinExistence type="inferred from homology"/>
<evidence type="ECO:0000256" key="1">
    <source>
        <dbReference type="ARBA" id="ARBA00000868"/>
    </source>
</evidence>
<feature type="region of interest" description="Disordered" evidence="12">
    <location>
        <begin position="1"/>
        <end position="34"/>
    </location>
</feature>
<protein>
    <recommendedName>
        <fullName evidence="6 11">Adenine phosphoribosyltransferase</fullName>
        <shortName evidence="11">APRT</shortName>
        <ecNumber evidence="6 11">2.4.2.7</ecNumber>
    </recommendedName>
</protein>
<evidence type="ECO:0000256" key="6">
    <source>
        <dbReference type="ARBA" id="ARBA00011893"/>
    </source>
</evidence>
<comment type="subunit">
    <text evidence="11">Homodimer.</text>
</comment>